<dbReference type="Pfam" id="PF00095">
    <property type="entry name" value="WAP"/>
    <property type="match status" value="1"/>
</dbReference>
<dbReference type="InterPro" id="IPR036645">
    <property type="entry name" value="Elafin-like_sf"/>
</dbReference>
<dbReference type="SUPFAM" id="SSF57256">
    <property type="entry name" value="Elafin-like"/>
    <property type="match status" value="1"/>
</dbReference>
<dbReference type="SMART" id="SM00217">
    <property type="entry name" value="WAP"/>
    <property type="match status" value="1"/>
</dbReference>
<evidence type="ECO:0000313" key="4">
    <source>
        <dbReference type="Proteomes" id="UP000186922"/>
    </source>
</evidence>
<proteinExistence type="predicted"/>
<feature type="chain" id="PRO_5008898499" description="WAP domain-containing protein" evidence="1">
    <location>
        <begin position="25"/>
        <end position="160"/>
    </location>
</feature>
<comment type="caution">
    <text evidence="3">The sequence shown here is derived from an EMBL/GenBank/DDBJ whole genome shotgun (WGS) entry which is preliminary data.</text>
</comment>
<dbReference type="FunFam" id="4.10.75.10:FF:000001">
    <property type="entry name" value="Anosmin 1"/>
    <property type="match status" value="1"/>
</dbReference>
<dbReference type="AlphaFoldDB" id="A0A1D1VJH3"/>
<evidence type="ECO:0000313" key="3">
    <source>
        <dbReference type="EMBL" id="GAV01772.1"/>
    </source>
</evidence>
<organism evidence="3 4">
    <name type="scientific">Ramazzottius varieornatus</name>
    <name type="common">Water bear</name>
    <name type="synonym">Tardigrade</name>
    <dbReference type="NCBI Taxonomy" id="947166"/>
    <lineage>
        <taxon>Eukaryota</taxon>
        <taxon>Metazoa</taxon>
        <taxon>Ecdysozoa</taxon>
        <taxon>Tardigrada</taxon>
        <taxon>Eutardigrada</taxon>
        <taxon>Parachela</taxon>
        <taxon>Hypsibioidea</taxon>
        <taxon>Ramazzottiidae</taxon>
        <taxon>Ramazzottius</taxon>
    </lineage>
</organism>
<dbReference type="PROSITE" id="PS51390">
    <property type="entry name" value="WAP"/>
    <property type="match status" value="1"/>
</dbReference>
<dbReference type="Gene3D" id="4.10.75.10">
    <property type="entry name" value="Elafin-like"/>
    <property type="match status" value="1"/>
</dbReference>
<gene>
    <name evidence="3" type="primary">RvY_12429</name>
    <name evidence="3" type="synonym">RvY_12429.1</name>
    <name evidence="3" type="ORF">RvY_12429-1</name>
</gene>
<dbReference type="GO" id="GO:0005576">
    <property type="term" value="C:extracellular region"/>
    <property type="evidence" value="ECO:0007669"/>
    <property type="project" value="InterPro"/>
</dbReference>
<evidence type="ECO:0000256" key="1">
    <source>
        <dbReference type="SAM" id="SignalP"/>
    </source>
</evidence>
<dbReference type="GO" id="GO:0030414">
    <property type="term" value="F:peptidase inhibitor activity"/>
    <property type="evidence" value="ECO:0007669"/>
    <property type="project" value="InterPro"/>
</dbReference>
<feature type="signal peptide" evidence="1">
    <location>
        <begin position="1"/>
        <end position="24"/>
    </location>
</feature>
<keyword evidence="1" id="KW-0732">Signal</keyword>
<dbReference type="EMBL" id="BDGG01000007">
    <property type="protein sequence ID" value="GAV01772.1"/>
    <property type="molecule type" value="Genomic_DNA"/>
</dbReference>
<dbReference type="CDD" id="cd00199">
    <property type="entry name" value="WAP"/>
    <property type="match status" value="1"/>
</dbReference>
<dbReference type="PRINTS" id="PR00003">
    <property type="entry name" value="4DISULPHCORE"/>
</dbReference>
<name>A0A1D1VJH3_RAMVA</name>
<evidence type="ECO:0000259" key="2">
    <source>
        <dbReference type="PROSITE" id="PS51390"/>
    </source>
</evidence>
<dbReference type="Proteomes" id="UP000186922">
    <property type="component" value="Unassembled WGS sequence"/>
</dbReference>
<reference evidence="3 4" key="1">
    <citation type="journal article" date="2016" name="Nat. Commun.">
        <title>Extremotolerant tardigrade genome and improved radiotolerance of human cultured cells by tardigrade-unique protein.</title>
        <authorList>
            <person name="Hashimoto T."/>
            <person name="Horikawa D.D."/>
            <person name="Saito Y."/>
            <person name="Kuwahara H."/>
            <person name="Kozuka-Hata H."/>
            <person name="Shin-I T."/>
            <person name="Minakuchi Y."/>
            <person name="Ohishi K."/>
            <person name="Motoyama A."/>
            <person name="Aizu T."/>
            <person name="Enomoto A."/>
            <person name="Kondo K."/>
            <person name="Tanaka S."/>
            <person name="Hara Y."/>
            <person name="Koshikawa S."/>
            <person name="Sagara H."/>
            <person name="Miura T."/>
            <person name="Yokobori S."/>
            <person name="Miyagawa K."/>
            <person name="Suzuki Y."/>
            <person name="Kubo T."/>
            <person name="Oyama M."/>
            <person name="Kohara Y."/>
            <person name="Fujiyama A."/>
            <person name="Arakawa K."/>
            <person name="Katayama T."/>
            <person name="Toyoda A."/>
            <person name="Kunieda T."/>
        </authorList>
    </citation>
    <scope>NUCLEOTIDE SEQUENCE [LARGE SCALE GENOMIC DNA]</scope>
    <source>
        <strain evidence="3 4">YOKOZUNA-1</strain>
    </source>
</reference>
<dbReference type="InterPro" id="IPR008197">
    <property type="entry name" value="WAP_dom"/>
</dbReference>
<keyword evidence="4" id="KW-1185">Reference proteome</keyword>
<sequence>MEKNARLAVVGLALFLMAVQLACANMDGSGSYEKDMYRRHPSKPKYCPNSLINFASCAAVRCASCDERSCSRGQTCCAVKQCCPVCTEALTRRPPTQKPGSCPVLQPGSLGACAISCYNDVDCSGHQKCCYNGCGQLCVDPEYEGSQQGNYQYNYGQLAQ</sequence>
<feature type="domain" description="WAP" evidence="2">
    <location>
        <begin position="95"/>
        <end position="142"/>
    </location>
</feature>
<accession>A0A1D1VJH3</accession>
<protein>
    <recommendedName>
        <fullName evidence="2">WAP domain-containing protein</fullName>
    </recommendedName>
</protein>
<dbReference type="OrthoDB" id="4473401at2759"/>